<dbReference type="AlphaFoldDB" id="A0A2P5I8F1"/>
<sequence length="149" mass="15757">MGPQGETEGCGDGETDWADADLTGKPADRWVSGDCVYFANGSLGGRASSSNYDSTNSSRIMDDSLFASKVMLALVAICNVMSAVALPNPTPQVLPSAGGSPQSPPSGSLLLHGENKWNLLCEEPGGVKLFWSSMLYLRSCRILKHYIGV</sequence>
<reference evidence="2" key="1">
    <citation type="submission" date="2017-09" db="EMBL/GenBank/DDBJ databases">
        <title>Polyketide synthases of a Diaporthe helianthi virulent isolate.</title>
        <authorList>
            <person name="Baroncelli R."/>
        </authorList>
    </citation>
    <scope>NUCLEOTIDE SEQUENCE [LARGE SCALE GENOMIC DNA]</scope>
    <source>
        <strain evidence="2">7/96</strain>
    </source>
</reference>
<comment type="caution">
    <text evidence="2">The sequence shown here is derived from an EMBL/GenBank/DDBJ whole genome shotgun (WGS) entry which is preliminary data.</text>
</comment>
<dbReference type="EMBL" id="MAVT02000159">
    <property type="protein sequence ID" value="POS78786.1"/>
    <property type="molecule type" value="Genomic_DNA"/>
</dbReference>
<dbReference type="Proteomes" id="UP000094444">
    <property type="component" value="Unassembled WGS sequence"/>
</dbReference>
<evidence type="ECO:0000313" key="3">
    <source>
        <dbReference type="Proteomes" id="UP000094444"/>
    </source>
</evidence>
<feature type="compositionally biased region" description="Acidic residues" evidence="1">
    <location>
        <begin position="9"/>
        <end position="19"/>
    </location>
</feature>
<accession>A0A2P5I8F1</accession>
<proteinExistence type="predicted"/>
<evidence type="ECO:0000313" key="2">
    <source>
        <dbReference type="EMBL" id="POS78786.1"/>
    </source>
</evidence>
<gene>
    <name evidence="2" type="ORF">DHEL01_v202805</name>
</gene>
<organism evidence="2 3">
    <name type="scientific">Diaporthe helianthi</name>
    <dbReference type="NCBI Taxonomy" id="158607"/>
    <lineage>
        <taxon>Eukaryota</taxon>
        <taxon>Fungi</taxon>
        <taxon>Dikarya</taxon>
        <taxon>Ascomycota</taxon>
        <taxon>Pezizomycotina</taxon>
        <taxon>Sordariomycetes</taxon>
        <taxon>Sordariomycetidae</taxon>
        <taxon>Diaporthales</taxon>
        <taxon>Diaporthaceae</taxon>
        <taxon>Diaporthe</taxon>
    </lineage>
</organism>
<evidence type="ECO:0000256" key="1">
    <source>
        <dbReference type="SAM" id="MobiDB-lite"/>
    </source>
</evidence>
<feature type="region of interest" description="Disordered" evidence="1">
    <location>
        <begin position="1"/>
        <end position="23"/>
    </location>
</feature>
<dbReference type="InParanoid" id="A0A2P5I8F1"/>
<keyword evidence="3" id="KW-1185">Reference proteome</keyword>
<protein>
    <submittedName>
        <fullName evidence="2">Uncharacterized protein</fullName>
    </submittedName>
</protein>
<name>A0A2P5I8F1_DIAHE</name>